<dbReference type="PROSITE" id="PS50015">
    <property type="entry name" value="SAP_B"/>
    <property type="match status" value="1"/>
</dbReference>
<gene>
    <name evidence="4" type="ORF">DIABBA_LOCUS10038</name>
</gene>
<dbReference type="SMART" id="SM00741">
    <property type="entry name" value="SapB"/>
    <property type="match status" value="1"/>
</dbReference>
<keyword evidence="2" id="KW-0732">Signal</keyword>
<dbReference type="Gene3D" id="1.10.225.10">
    <property type="entry name" value="Saposin-like"/>
    <property type="match status" value="1"/>
</dbReference>
<feature type="domain" description="Saposin B-type" evidence="3">
    <location>
        <begin position="22"/>
        <end position="98"/>
    </location>
</feature>
<keyword evidence="1" id="KW-1015">Disulfide bond</keyword>
<dbReference type="InterPro" id="IPR008139">
    <property type="entry name" value="SaposinB_dom"/>
</dbReference>
<feature type="signal peptide" evidence="2">
    <location>
        <begin position="1"/>
        <end position="19"/>
    </location>
</feature>
<keyword evidence="5" id="KW-1185">Reference proteome</keyword>
<evidence type="ECO:0000256" key="2">
    <source>
        <dbReference type="SAM" id="SignalP"/>
    </source>
</evidence>
<evidence type="ECO:0000259" key="3">
    <source>
        <dbReference type="PROSITE" id="PS50015"/>
    </source>
</evidence>
<accession>A0A9N9T7G5</accession>
<organism evidence="4 5">
    <name type="scientific">Diabrotica balteata</name>
    <name type="common">Banded cucumber beetle</name>
    <dbReference type="NCBI Taxonomy" id="107213"/>
    <lineage>
        <taxon>Eukaryota</taxon>
        <taxon>Metazoa</taxon>
        <taxon>Ecdysozoa</taxon>
        <taxon>Arthropoda</taxon>
        <taxon>Hexapoda</taxon>
        <taxon>Insecta</taxon>
        <taxon>Pterygota</taxon>
        <taxon>Neoptera</taxon>
        <taxon>Endopterygota</taxon>
        <taxon>Coleoptera</taxon>
        <taxon>Polyphaga</taxon>
        <taxon>Cucujiformia</taxon>
        <taxon>Chrysomeloidea</taxon>
        <taxon>Chrysomelidae</taxon>
        <taxon>Galerucinae</taxon>
        <taxon>Diabroticina</taxon>
        <taxon>Diabroticites</taxon>
        <taxon>Diabrotica</taxon>
    </lineage>
</organism>
<dbReference type="Proteomes" id="UP001153709">
    <property type="component" value="Chromosome 6"/>
</dbReference>
<dbReference type="InterPro" id="IPR011001">
    <property type="entry name" value="Saposin-like"/>
</dbReference>
<dbReference type="SUPFAM" id="SSF47862">
    <property type="entry name" value="Saposin"/>
    <property type="match status" value="1"/>
</dbReference>
<feature type="chain" id="PRO_5040141194" description="Saposin B-type domain-containing protein" evidence="2">
    <location>
        <begin position="20"/>
        <end position="98"/>
    </location>
</feature>
<dbReference type="AlphaFoldDB" id="A0A9N9T7G5"/>
<protein>
    <recommendedName>
        <fullName evidence="3">Saposin B-type domain-containing protein</fullName>
    </recommendedName>
</protein>
<proteinExistence type="predicted"/>
<dbReference type="EMBL" id="OU898281">
    <property type="protein sequence ID" value="CAG9837012.1"/>
    <property type="molecule type" value="Genomic_DNA"/>
</dbReference>
<dbReference type="OrthoDB" id="69496at2759"/>
<sequence length="98" mass="10873">MKTTLFLAVLACVGLTVYGQKNDFFCDTCVSFATAIQNFVKEEIPLDQVEKDAQALCDLLPGDLKTFCEKDLLPEVEKIYNAVSSTSPQEICQDLELC</sequence>
<reference evidence="4" key="1">
    <citation type="submission" date="2022-01" db="EMBL/GenBank/DDBJ databases">
        <authorList>
            <person name="King R."/>
        </authorList>
    </citation>
    <scope>NUCLEOTIDE SEQUENCE</scope>
</reference>
<name>A0A9N9T7G5_DIABA</name>
<evidence type="ECO:0000256" key="1">
    <source>
        <dbReference type="ARBA" id="ARBA00023157"/>
    </source>
</evidence>
<evidence type="ECO:0000313" key="4">
    <source>
        <dbReference type="EMBL" id="CAG9837012.1"/>
    </source>
</evidence>
<evidence type="ECO:0000313" key="5">
    <source>
        <dbReference type="Proteomes" id="UP001153709"/>
    </source>
</evidence>